<feature type="region of interest" description="Disordered" evidence="6">
    <location>
        <begin position="1619"/>
        <end position="1673"/>
    </location>
</feature>
<gene>
    <name evidence="8" type="ORF">FN846DRAFT_780695</name>
</gene>
<dbReference type="Pfam" id="PF12783">
    <property type="entry name" value="Sec7-like_HUS"/>
    <property type="match status" value="1"/>
</dbReference>
<feature type="compositionally biased region" description="Polar residues" evidence="6">
    <location>
        <begin position="316"/>
        <end position="327"/>
    </location>
</feature>
<dbReference type="FunFam" id="1.10.220.20:FF:000002">
    <property type="entry name" value="Brefeldin A-inhibited guanine nucleotide-exchange protein 1"/>
    <property type="match status" value="1"/>
</dbReference>
<dbReference type="Pfam" id="PF16213">
    <property type="entry name" value="DCB"/>
    <property type="match status" value="1"/>
</dbReference>
<feature type="compositionally biased region" description="Basic and acidic residues" evidence="6">
    <location>
        <begin position="686"/>
        <end position="695"/>
    </location>
</feature>
<dbReference type="SUPFAM" id="SSF48371">
    <property type="entry name" value="ARM repeat"/>
    <property type="match status" value="1"/>
</dbReference>
<feature type="compositionally biased region" description="Polar residues" evidence="6">
    <location>
        <begin position="1624"/>
        <end position="1634"/>
    </location>
</feature>
<feature type="domain" description="SEC7" evidence="7">
    <location>
        <begin position="734"/>
        <end position="925"/>
    </location>
</feature>
<feature type="compositionally biased region" description="Polar residues" evidence="6">
    <location>
        <begin position="19"/>
        <end position="34"/>
    </location>
</feature>
<sequence length="1935" mass="215124">MPTISLPEGDAVRSENDSISRPQTPPSRASSFHSVQDRELPPIPTDQSPATPSASKAIADGIPLPIGADGLDQPKSSPEPPLTPTRTSSWNAPTSVSGQARGRVTSEALATNNAAGQVTISSMVFVVQALETIGASKEAKKRKQLSDAVQKAVDAIRETAPEPPADPNVVFEPLRLACTSTNSQLVTTALDCIGKLISYSYFSIVPPHVHEGQEQPQPLIERAIETICDCFKGDSTPDTVQLQIVKALLAAVLNDKVVVHGAGLLKAIRQTYNIFLLSRSSANQQTAQGTLTQMVHTVFERVKVRLAVKEAHAGQKNESALSVQIPHSDNDSTGNKDESISPPPSGDSGPQEKITLQSFENRKSFDDERITDAAPTTVNRNRKHLAGTYSDAASDSSESSQEDEDEVYIKDAFLVFRAMCKLSIKTLPAEQIADLKSHGMRSKLLSLHLIHVILLNHINVFVSPLSTIKSSSGGEPTGFIHAVKQYLCLSLSRNAASAVGHVFEVCCEIFWLILSNMRVMLKKEIEVFLKEIYLTILDNKHSSVQQKTCLLNILEKLCSDPRALVEIYLNYDCDDSALDNMFQRLIEHLAKIATSHVPITDVQLHAYVEQAQKGKSVSGYRGSSSLPPSLSTASIAAAPTTPVEPTFPQEFPLKKQSLDCLVNVLQSMVEWSQKDLADALQHTADMEDGGRDSLDNSHPSQTPRVSTVITPTATTPHNELANDSNGSSLDDYNELEKAKQRKTALMESIRQFNFKPKRGVKALIQHGFIESSAPEDIATFLLKGPIALDKAMIGEYLGEGHAENIAIMHSFVDMMDFTKMRFVDALRRFLQSFRLPGEAQKIDRFMLKFAERYISGNPNAFANADTAYVLAYSVIMLNTDQHSEKLKGKARMTKEDFIKNNRGINDNADLPEEYLGSIYDEIRTNEIVLEGEREASKIDFNAHTSGGLVEGIGRVIYNAGRDLERDAYVIASNEMANKTEQLFKSLLKAQKRGNSASGLPRYISASSSRHVGPMFEVSWMSFLSSLSGSAQESNDVATIRQCMEGFRLAIKIACTFELETERTAFVSALAKFTHLNNLSEMKAKNVEALRALLDVALTEGNLLKSSWWDVLMCISQLERFQLISGGVDEGALPDVTQGRIIHSDDASIKPRASISSQRPSSVRTRGRAHSTYTTYAAEVAEESRSQEMVNAVERIFFNTSKLNGAAIVSFVDALSKVSWQEIQSSGQSEHPRMFSLQKLVEISYHNMDRIRVEWSTIWAILGEHFNQVGCHPNTHIVFFALDSLRQLAMQFLEKPELPHFKFQKEFLKPFEHVMTNSTVVPVKDMVLSCLHQMLSARGDNIRSGWGTMFGVFTTAAKENYPSIVNQAFDSVRKIYRDRFGVIVQQGSFPDMIICLTQFSKNQRFQKVSLQAIETLKGTVPVMLACPECPLSQTSKGSAPVRTINDDPMVTFWFPVLFAFHDILMTGEDLEARTRALSYLFDTLVSHGAGFPPDFWDTVCHELLFPIFLVLKSRSEMVQFNSQEQVGLWLSTTMIQALRNLIALLTHFFDQLERMLENFLELLVTCICQENDTIARIGSSCLQQLILQSVNKLQPEHWSKIVTAFVQLFETTTANQLFSAIPTGGRNTSSTQPVASISEAATDEEDEENNSLAIGGLSSGNAEEADEEAHEGEEAMRNPIIAELEDYRPQQLPQQPVVTAARRRFFNKIITKCVLQLLMIETVSELFQNDQVYNQIPSAELLRLMALLKKSFSFARRFNSDKELRMKLWREGFMRQPPNLLKQESGSASTYVSILLRMYHDEKPERRQSKAAIEDALIPLCVDIIRGFVVLDEETQQRNILAWRPVVVDVLEGYTNFPEADFSRHIETFYPLSVDLLSRELGPETRIALQSLLRRIGEVKSLGVMSRGRGGRRGSELSVRNGVTGLKTRRLSHAQG</sequence>
<dbReference type="GO" id="GO:0005085">
    <property type="term" value="F:guanyl-nucleotide exchange factor activity"/>
    <property type="evidence" value="ECO:0007669"/>
    <property type="project" value="InterPro"/>
</dbReference>
<dbReference type="GO" id="GO:0032012">
    <property type="term" value="P:regulation of ARF protein signal transduction"/>
    <property type="evidence" value="ECO:0007669"/>
    <property type="project" value="InterPro"/>
</dbReference>
<evidence type="ECO:0000313" key="9">
    <source>
        <dbReference type="Proteomes" id="UP000326924"/>
    </source>
</evidence>
<accession>A0A5J5ET15</accession>
<dbReference type="PROSITE" id="PS50190">
    <property type="entry name" value="SEC7"/>
    <property type="match status" value="1"/>
</dbReference>
<evidence type="ECO:0000256" key="1">
    <source>
        <dbReference type="ARBA" id="ARBA00022448"/>
    </source>
</evidence>
<dbReference type="EMBL" id="VXIS01000136">
    <property type="protein sequence ID" value="KAA8902089.1"/>
    <property type="molecule type" value="Genomic_DNA"/>
</dbReference>
<evidence type="ECO:0000259" key="7">
    <source>
        <dbReference type="PROSITE" id="PS50190"/>
    </source>
</evidence>
<reference evidence="8 9" key="1">
    <citation type="submission" date="2019-09" db="EMBL/GenBank/DDBJ databases">
        <title>Draft genome of the ectomycorrhizal ascomycete Sphaerosporella brunnea.</title>
        <authorList>
            <consortium name="DOE Joint Genome Institute"/>
            <person name="Benucci G.M."/>
            <person name="Marozzi G."/>
            <person name="Antonielli L."/>
            <person name="Sanchez S."/>
            <person name="Marco P."/>
            <person name="Wang X."/>
            <person name="Falini L.B."/>
            <person name="Barry K."/>
            <person name="Haridas S."/>
            <person name="Lipzen A."/>
            <person name="Labutti K."/>
            <person name="Grigoriev I.V."/>
            <person name="Murat C."/>
            <person name="Martin F."/>
            <person name="Albertini E."/>
            <person name="Donnini D."/>
            <person name="Bonito G."/>
        </authorList>
    </citation>
    <scope>NUCLEOTIDE SEQUENCE [LARGE SCALE GENOMIC DNA]</scope>
    <source>
        <strain evidence="8 9">Sb_GMNB300</strain>
    </source>
</reference>
<dbReference type="Proteomes" id="UP000326924">
    <property type="component" value="Unassembled WGS sequence"/>
</dbReference>
<dbReference type="InterPro" id="IPR032691">
    <property type="entry name" value="Mon2/Sec7/BIG1-like_HUS"/>
</dbReference>
<dbReference type="PANTHER" id="PTHR10663">
    <property type="entry name" value="GUANYL-NUCLEOTIDE EXCHANGE FACTOR"/>
    <property type="match status" value="1"/>
</dbReference>
<keyword evidence="4" id="KW-0472">Membrane</keyword>
<name>A0A5J5ET15_9PEZI</name>
<dbReference type="InterPro" id="IPR016024">
    <property type="entry name" value="ARM-type_fold"/>
</dbReference>
<feature type="region of interest" description="Disordered" evidence="6">
    <location>
        <begin position="1"/>
        <end position="103"/>
    </location>
</feature>
<feature type="compositionally biased region" description="Polar residues" evidence="6">
    <location>
        <begin position="696"/>
        <end position="706"/>
    </location>
</feature>
<dbReference type="InterPro" id="IPR000904">
    <property type="entry name" value="Sec7_dom"/>
</dbReference>
<feature type="region of interest" description="Disordered" evidence="6">
    <location>
        <begin position="315"/>
        <end position="352"/>
    </location>
</feature>
<keyword evidence="2" id="KW-0963">Cytoplasm</keyword>
<keyword evidence="1" id="KW-0813">Transport</keyword>
<evidence type="ECO:0000256" key="6">
    <source>
        <dbReference type="SAM" id="MobiDB-lite"/>
    </source>
</evidence>
<dbReference type="Gene3D" id="1.10.1000.11">
    <property type="entry name" value="Arf Nucleotide-binding Site Opener,domain 2"/>
    <property type="match status" value="1"/>
</dbReference>
<dbReference type="FunCoup" id="A0A5J5ET15">
    <property type="interactions" value="1119"/>
</dbReference>
<feature type="compositionally biased region" description="Polar residues" evidence="6">
    <location>
        <begin position="84"/>
        <end position="98"/>
    </location>
</feature>
<evidence type="ECO:0000256" key="3">
    <source>
        <dbReference type="ARBA" id="ARBA00022927"/>
    </source>
</evidence>
<dbReference type="GO" id="GO:0015031">
    <property type="term" value="P:protein transport"/>
    <property type="evidence" value="ECO:0007669"/>
    <property type="project" value="UniProtKB-KW"/>
</dbReference>
<feature type="region of interest" description="Disordered" evidence="6">
    <location>
        <begin position="686"/>
        <end position="706"/>
    </location>
</feature>
<dbReference type="FunFam" id="1.10.1000.11:FF:000003">
    <property type="entry name" value="Brefeldin A-inhibited guanine nucleotide-exchange protein 1"/>
    <property type="match status" value="1"/>
</dbReference>
<comment type="caution">
    <text evidence="8">The sequence shown here is derived from an EMBL/GenBank/DDBJ whole genome shotgun (WGS) entry which is preliminary data.</text>
</comment>
<dbReference type="Pfam" id="PF01369">
    <property type="entry name" value="Sec7"/>
    <property type="match status" value="1"/>
</dbReference>
<dbReference type="SMART" id="SM00222">
    <property type="entry name" value="Sec7"/>
    <property type="match status" value="1"/>
</dbReference>
<protein>
    <recommendedName>
        <fullName evidence="7">SEC7 domain-containing protein</fullName>
    </recommendedName>
</protein>
<evidence type="ECO:0000256" key="5">
    <source>
        <dbReference type="ARBA" id="ARBA00060451"/>
    </source>
</evidence>
<evidence type="ECO:0000313" key="8">
    <source>
        <dbReference type="EMBL" id="KAA8902089.1"/>
    </source>
</evidence>
<dbReference type="InterPro" id="IPR023394">
    <property type="entry name" value="Sec7_C_sf"/>
</dbReference>
<keyword evidence="3" id="KW-0653">Protein transport</keyword>
<evidence type="ECO:0000256" key="2">
    <source>
        <dbReference type="ARBA" id="ARBA00022490"/>
    </source>
</evidence>
<dbReference type="Gene3D" id="1.10.220.20">
    <property type="match status" value="1"/>
</dbReference>
<dbReference type="PANTHER" id="PTHR10663:SF375">
    <property type="entry name" value="LD29171P"/>
    <property type="match status" value="1"/>
</dbReference>
<dbReference type="InterPro" id="IPR046455">
    <property type="entry name" value="Sec7/BIG1-like_C"/>
</dbReference>
<dbReference type="InterPro" id="IPR015403">
    <property type="entry name" value="Mon2/Sec7/BIG1-like_HDS"/>
</dbReference>
<keyword evidence="9" id="KW-1185">Reference proteome</keyword>
<comment type="subcellular location">
    <subcellularLocation>
        <location evidence="5">Cytoplasmic vesicle</location>
        <location evidence="5">COPI-coated vesicle membrane</location>
    </subcellularLocation>
</comment>
<dbReference type="InterPro" id="IPR032629">
    <property type="entry name" value="DCB_dom"/>
</dbReference>
<proteinExistence type="predicted"/>
<dbReference type="GO" id="GO:0030663">
    <property type="term" value="C:COPI-coated vesicle membrane"/>
    <property type="evidence" value="ECO:0007669"/>
    <property type="project" value="UniProtKB-SubCell"/>
</dbReference>
<dbReference type="OrthoDB" id="18431at2759"/>
<dbReference type="InterPro" id="IPR035999">
    <property type="entry name" value="Sec7_dom_sf"/>
</dbReference>
<organism evidence="8 9">
    <name type="scientific">Sphaerosporella brunnea</name>
    <dbReference type="NCBI Taxonomy" id="1250544"/>
    <lineage>
        <taxon>Eukaryota</taxon>
        <taxon>Fungi</taxon>
        <taxon>Dikarya</taxon>
        <taxon>Ascomycota</taxon>
        <taxon>Pezizomycotina</taxon>
        <taxon>Pezizomycetes</taxon>
        <taxon>Pezizales</taxon>
        <taxon>Pyronemataceae</taxon>
        <taxon>Sphaerosporella</taxon>
    </lineage>
</organism>
<dbReference type="InParanoid" id="A0A5J5ET15"/>
<feature type="region of interest" description="Disordered" evidence="6">
    <location>
        <begin position="365"/>
        <end position="402"/>
    </location>
</feature>
<dbReference type="Pfam" id="PF20252">
    <property type="entry name" value="BIG2_C"/>
    <property type="match status" value="1"/>
</dbReference>
<evidence type="ECO:0000256" key="4">
    <source>
        <dbReference type="ARBA" id="ARBA00023136"/>
    </source>
</evidence>
<feature type="compositionally biased region" description="Basic and acidic residues" evidence="6">
    <location>
        <begin position="328"/>
        <end position="339"/>
    </location>
</feature>
<dbReference type="SUPFAM" id="SSF48425">
    <property type="entry name" value="Sec7 domain"/>
    <property type="match status" value="1"/>
</dbReference>
<feature type="compositionally biased region" description="Low complexity" evidence="6">
    <location>
        <begin position="390"/>
        <end position="399"/>
    </location>
</feature>
<dbReference type="Pfam" id="PF09324">
    <property type="entry name" value="Sec7-like_HDS"/>
    <property type="match status" value="1"/>
</dbReference>
<feature type="compositionally biased region" description="Polar residues" evidence="6">
    <location>
        <begin position="45"/>
        <end position="54"/>
    </location>
</feature>
<dbReference type="CDD" id="cd00171">
    <property type="entry name" value="Sec7"/>
    <property type="match status" value="1"/>
</dbReference>